<dbReference type="AlphaFoldDB" id="A0AAF5PQR7"/>
<proteinExistence type="predicted"/>
<keyword evidence="2" id="KW-0812">Transmembrane</keyword>
<accession>A0AAF5PQR7</accession>
<evidence type="ECO:0000313" key="4">
    <source>
        <dbReference type="WBParaSite" id="mrna-Wban_04195"/>
    </source>
</evidence>
<evidence type="ECO:0000313" key="3">
    <source>
        <dbReference type="Proteomes" id="UP000093561"/>
    </source>
</evidence>
<sequence length="127" mass="13928">MTAITFYYNKLRYCDVSCGKDRKNNARTVSMLRTDGGKRAPVVSVVVVVAVVVVVVQIAAVILITPKIHPLSLAIVIADKNIGELDGVDEKECKNGGIDEETDERSESDVLRVRKRGFQDENNPGIL</sequence>
<reference evidence="4" key="3">
    <citation type="submission" date="2024-02" db="UniProtKB">
        <authorList>
            <consortium name="WormBaseParasite"/>
        </authorList>
    </citation>
    <scope>IDENTIFICATION</scope>
    <source>
        <strain evidence="4">pt0022</strain>
    </source>
</reference>
<keyword evidence="2" id="KW-1133">Transmembrane helix</keyword>
<protein>
    <submittedName>
        <fullName evidence="4">Uncharacterized protein</fullName>
    </submittedName>
</protein>
<feature type="transmembrane region" description="Helical" evidence="2">
    <location>
        <begin position="40"/>
        <end position="64"/>
    </location>
</feature>
<reference evidence="3" key="2">
    <citation type="journal article" date="2016" name="Mol. Ecol.">
        <title>Population genomics of the filarial nematode parasite Wuchereria bancrofti from mosquitoes.</title>
        <authorList>
            <person name="Small S.T."/>
            <person name="Reimer L.J."/>
            <person name="Tisch D.J."/>
            <person name="King C.L."/>
            <person name="Christensen B.M."/>
            <person name="Siba P.M."/>
            <person name="Kazura J.W."/>
            <person name="Serre D."/>
            <person name="Zimmerman P.A."/>
        </authorList>
    </citation>
    <scope>NUCLEOTIDE SEQUENCE</scope>
    <source>
        <strain evidence="3">pt0022</strain>
    </source>
</reference>
<dbReference type="WBParaSite" id="mrna-Wban_04195">
    <property type="protein sequence ID" value="mrna-Wban_04195"/>
    <property type="gene ID" value="Wban_04195"/>
</dbReference>
<evidence type="ECO:0000256" key="2">
    <source>
        <dbReference type="SAM" id="Phobius"/>
    </source>
</evidence>
<name>A0AAF5PQR7_WUCBA</name>
<dbReference type="Proteomes" id="UP000093561">
    <property type="component" value="Unassembled WGS sequence"/>
</dbReference>
<reference evidence="3" key="1">
    <citation type="submission" date="2015-03" db="EMBL/GenBank/DDBJ databases">
        <title>Wuchereria bancrofti Genome Sequencing Papua New Guinea Strain.</title>
        <authorList>
            <person name="Small S.T."/>
            <person name="Serre D."/>
            <person name="Zimmerman P.A."/>
        </authorList>
    </citation>
    <scope>NUCLEOTIDE SEQUENCE [LARGE SCALE GENOMIC DNA]</scope>
    <source>
        <strain evidence="3">pt0022</strain>
    </source>
</reference>
<feature type="region of interest" description="Disordered" evidence="1">
    <location>
        <begin position="93"/>
        <end position="127"/>
    </location>
</feature>
<evidence type="ECO:0000256" key="1">
    <source>
        <dbReference type="SAM" id="MobiDB-lite"/>
    </source>
</evidence>
<keyword evidence="2" id="KW-0472">Membrane</keyword>
<organism evidence="3 4">
    <name type="scientific">Wuchereria bancrofti</name>
    <dbReference type="NCBI Taxonomy" id="6293"/>
    <lineage>
        <taxon>Eukaryota</taxon>
        <taxon>Metazoa</taxon>
        <taxon>Ecdysozoa</taxon>
        <taxon>Nematoda</taxon>
        <taxon>Chromadorea</taxon>
        <taxon>Rhabditida</taxon>
        <taxon>Spirurina</taxon>
        <taxon>Spiruromorpha</taxon>
        <taxon>Filarioidea</taxon>
        <taxon>Onchocercidae</taxon>
        <taxon>Wuchereria</taxon>
    </lineage>
</organism>